<protein>
    <submittedName>
        <fullName evidence="3">Uncharacterized protein</fullName>
    </submittedName>
</protein>
<dbReference type="Proteomes" id="UP000279259">
    <property type="component" value="Unassembled WGS sequence"/>
</dbReference>
<proteinExistence type="predicted"/>
<reference evidence="3 4" key="1">
    <citation type="submission" date="2018-11" db="EMBL/GenBank/DDBJ databases">
        <title>Genome sequence of Saitozyma podzolica DSM 27192.</title>
        <authorList>
            <person name="Aliyu H."/>
            <person name="Gorte O."/>
            <person name="Ochsenreither K."/>
        </authorList>
    </citation>
    <scope>NUCLEOTIDE SEQUENCE [LARGE SCALE GENOMIC DNA]</scope>
    <source>
        <strain evidence="3 4">DSM 27192</strain>
    </source>
</reference>
<dbReference type="AlphaFoldDB" id="A0A427YH47"/>
<evidence type="ECO:0000256" key="2">
    <source>
        <dbReference type="SAM" id="Phobius"/>
    </source>
</evidence>
<keyword evidence="4" id="KW-1185">Reference proteome</keyword>
<dbReference type="EMBL" id="RSCD01000011">
    <property type="protein sequence ID" value="RSH90264.1"/>
    <property type="molecule type" value="Genomic_DNA"/>
</dbReference>
<keyword evidence="2" id="KW-0472">Membrane</keyword>
<sequence length="360" mass="38837">MSATYSGSLLNKRKAELVEIASALKLDADAKMTDMIKSIQGYLEAHEPELREVPMFKGLYGSRRGRTSGGHGETDSEPSETVTGAIASATKKSRKSINKAIDRVTETIDAASIPLPETPIAVSKIQNAANETVSKALVPAQNLSKDITARLTAASDLVVKLTGDQTVRVEVAVRHLRDFLSHPPHLLTTAIALELLFLVSHVVQWYPHTFFFPPMGHEKGTIPALLHSIFFWSPKINWTVTLPELRSFALDGHVWSAVAWWFSATVLPALAASTIVSFVPQKGIHRHAGAATRYQATHPPTPTVDPLSFALFRLALLIFPLTTAAPSSVVDALEMSGNPEGRALGAGLVAALVLADRLHA</sequence>
<feature type="region of interest" description="Disordered" evidence="1">
    <location>
        <begin position="61"/>
        <end position="82"/>
    </location>
</feature>
<dbReference type="OrthoDB" id="5569309at2759"/>
<gene>
    <name evidence="3" type="ORF">EHS25_001598</name>
</gene>
<dbReference type="InterPro" id="IPR038872">
    <property type="entry name" value="Put_GTT3"/>
</dbReference>
<comment type="caution">
    <text evidence="3">The sequence shown here is derived from an EMBL/GenBank/DDBJ whole genome shotgun (WGS) entry which is preliminary data.</text>
</comment>
<dbReference type="GO" id="GO:0016020">
    <property type="term" value="C:membrane"/>
    <property type="evidence" value="ECO:0007669"/>
    <property type="project" value="TreeGrafter"/>
</dbReference>
<dbReference type="PANTHER" id="PTHR41807">
    <property type="entry name" value="GLUTATHIONE TRANSFERASE 3"/>
    <property type="match status" value="1"/>
</dbReference>
<keyword evidence="2" id="KW-1133">Transmembrane helix</keyword>
<evidence type="ECO:0000313" key="3">
    <source>
        <dbReference type="EMBL" id="RSH90264.1"/>
    </source>
</evidence>
<organism evidence="3 4">
    <name type="scientific">Saitozyma podzolica</name>
    <dbReference type="NCBI Taxonomy" id="1890683"/>
    <lineage>
        <taxon>Eukaryota</taxon>
        <taxon>Fungi</taxon>
        <taxon>Dikarya</taxon>
        <taxon>Basidiomycota</taxon>
        <taxon>Agaricomycotina</taxon>
        <taxon>Tremellomycetes</taxon>
        <taxon>Tremellales</taxon>
        <taxon>Trimorphomycetaceae</taxon>
        <taxon>Saitozyma</taxon>
    </lineage>
</organism>
<dbReference type="PANTHER" id="PTHR41807:SF1">
    <property type="entry name" value="GLUTATHIONE TRANSFERASE 3"/>
    <property type="match status" value="1"/>
</dbReference>
<name>A0A427YH47_9TREE</name>
<keyword evidence="2" id="KW-0812">Transmembrane</keyword>
<feature type="transmembrane region" description="Helical" evidence="2">
    <location>
        <begin position="258"/>
        <end position="279"/>
    </location>
</feature>
<evidence type="ECO:0000256" key="1">
    <source>
        <dbReference type="SAM" id="MobiDB-lite"/>
    </source>
</evidence>
<accession>A0A427YH47</accession>
<evidence type="ECO:0000313" key="4">
    <source>
        <dbReference type="Proteomes" id="UP000279259"/>
    </source>
</evidence>
<dbReference type="STRING" id="1890683.A0A427YH47"/>